<keyword evidence="1" id="KW-1185">Reference proteome</keyword>
<dbReference type="Proteomes" id="UP000694924">
    <property type="component" value="Unplaced"/>
</dbReference>
<organism evidence="1 2">
    <name type="scientific">Polistes dominula</name>
    <name type="common">European paper wasp</name>
    <name type="synonym">Vespa dominula</name>
    <dbReference type="NCBI Taxonomy" id="743375"/>
    <lineage>
        <taxon>Eukaryota</taxon>
        <taxon>Metazoa</taxon>
        <taxon>Ecdysozoa</taxon>
        <taxon>Arthropoda</taxon>
        <taxon>Hexapoda</taxon>
        <taxon>Insecta</taxon>
        <taxon>Pterygota</taxon>
        <taxon>Neoptera</taxon>
        <taxon>Endopterygota</taxon>
        <taxon>Hymenoptera</taxon>
        <taxon>Apocrita</taxon>
        <taxon>Aculeata</taxon>
        <taxon>Vespoidea</taxon>
        <taxon>Vespidae</taxon>
        <taxon>Polistinae</taxon>
        <taxon>Polistini</taxon>
        <taxon>Polistes</taxon>
    </lineage>
</organism>
<evidence type="ECO:0000313" key="1">
    <source>
        <dbReference type="Proteomes" id="UP000694924"/>
    </source>
</evidence>
<proteinExistence type="predicted"/>
<sequence>MPQTREKKCEIKQKNTIRKIPKSSTECVRTFRALQKALLNVQNNISNAGNNASTIRNSENDHHDSQLDIVNCDSSVSLLKNNAEQCRENLQKENISKVSKSSTERVVHFVHAERCLITIHILVTSFLQIENLLIV</sequence>
<evidence type="ECO:0000313" key="2">
    <source>
        <dbReference type="RefSeq" id="XP_015178834.1"/>
    </source>
</evidence>
<dbReference type="RefSeq" id="XP_015178834.1">
    <property type="nucleotide sequence ID" value="XM_015323348.1"/>
</dbReference>
<dbReference type="GeneID" id="107067661"/>
<protein>
    <submittedName>
        <fullName evidence="2">Uncharacterized protein LOC107067661</fullName>
    </submittedName>
</protein>
<reference evidence="2" key="1">
    <citation type="submission" date="2025-08" db="UniProtKB">
        <authorList>
            <consortium name="RefSeq"/>
        </authorList>
    </citation>
    <scope>IDENTIFICATION</scope>
    <source>
        <tissue evidence="2">Whole body</tissue>
    </source>
</reference>
<accession>A0ABM1IF47</accession>
<gene>
    <name evidence="2" type="primary">LOC107067661</name>
</gene>
<name>A0ABM1IF47_POLDO</name>